<dbReference type="PANTHER" id="PTHR18945">
    <property type="entry name" value="NEUROTRANSMITTER GATED ION CHANNEL"/>
    <property type="match status" value="1"/>
</dbReference>
<dbReference type="InterPro" id="IPR036719">
    <property type="entry name" value="Neuro-gated_channel_TM_sf"/>
</dbReference>
<keyword evidence="2 5" id="KW-0812">Transmembrane</keyword>
<dbReference type="Gene3D" id="2.70.170.10">
    <property type="entry name" value="Neurotransmitter-gated ion-channel ligand-binding domain"/>
    <property type="match status" value="1"/>
</dbReference>
<organism evidence="7 8">
    <name type="scientific">Pristionchus mayeri</name>
    <dbReference type="NCBI Taxonomy" id="1317129"/>
    <lineage>
        <taxon>Eukaryota</taxon>
        <taxon>Metazoa</taxon>
        <taxon>Ecdysozoa</taxon>
        <taxon>Nematoda</taxon>
        <taxon>Chromadorea</taxon>
        <taxon>Rhabditida</taxon>
        <taxon>Rhabditina</taxon>
        <taxon>Diplogasteromorpha</taxon>
        <taxon>Diplogasteroidea</taxon>
        <taxon>Neodiplogasteridae</taxon>
        <taxon>Pristionchus</taxon>
    </lineage>
</organism>
<dbReference type="GO" id="GO:0005230">
    <property type="term" value="F:extracellular ligand-gated monoatomic ion channel activity"/>
    <property type="evidence" value="ECO:0007669"/>
    <property type="project" value="InterPro"/>
</dbReference>
<dbReference type="GO" id="GO:0016020">
    <property type="term" value="C:membrane"/>
    <property type="evidence" value="ECO:0007669"/>
    <property type="project" value="UniProtKB-SubCell"/>
</dbReference>
<keyword evidence="8" id="KW-1185">Reference proteome</keyword>
<protein>
    <recommendedName>
        <fullName evidence="6">Neurotransmitter-gated ion-channel ligand-binding domain-containing protein</fullName>
    </recommendedName>
</protein>
<keyword evidence="4 5" id="KW-0472">Membrane</keyword>
<dbReference type="InterPro" id="IPR036734">
    <property type="entry name" value="Neur_chan_lig-bd_sf"/>
</dbReference>
<feature type="transmembrane region" description="Helical" evidence="5">
    <location>
        <begin position="190"/>
        <end position="210"/>
    </location>
</feature>
<feature type="non-terminal residue" evidence="7">
    <location>
        <position position="1"/>
    </location>
</feature>
<feature type="domain" description="Neurotransmitter-gated ion-channel ligand-binding" evidence="6">
    <location>
        <begin position="2"/>
        <end position="124"/>
    </location>
</feature>
<dbReference type="EMBL" id="BTRK01000006">
    <property type="protein sequence ID" value="GMR60100.1"/>
    <property type="molecule type" value="Genomic_DNA"/>
</dbReference>
<dbReference type="SUPFAM" id="SSF90112">
    <property type="entry name" value="Neurotransmitter-gated ion-channel transmembrane pore"/>
    <property type="match status" value="1"/>
</dbReference>
<comment type="subcellular location">
    <subcellularLocation>
        <location evidence="1">Membrane</location>
        <topology evidence="1">Multi-pass membrane protein</topology>
    </subcellularLocation>
</comment>
<dbReference type="AlphaFoldDB" id="A0AAN5DDF0"/>
<dbReference type="InterPro" id="IPR006201">
    <property type="entry name" value="Neur_channel"/>
</dbReference>
<evidence type="ECO:0000256" key="3">
    <source>
        <dbReference type="ARBA" id="ARBA00022989"/>
    </source>
</evidence>
<keyword evidence="3 5" id="KW-1133">Transmembrane helix</keyword>
<gene>
    <name evidence="7" type="ORF">PMAYCL1PPCAC_30295</name>
</gene>
<evidence type="ECO:0000313" key="8">
    <source>
        <dbReference type="Proteomes" id="UP001328107"/>
    </source>
</evidence>
<comment type="caution">
    <text evidence="7">The sequence shown here is derived from an EMBL/GenBank/DDBJ whole genome shotgun (WGS) entry which is preliminary data.</text>
</comment>
<evidence type="ECO:0000259" key="6">
    <source>
        <dbReference type="Pfam" id="PF02931"/>
    </source>
</evidence>
<evidence type="ECO:0000313" key="7">
    <source>
        <dbReference type="EMBL" id="GMR60100.1"/>
    </source>
</evidence>
<evidence type="ECO:0000256" key="1">
    <source>
        <dbReference type="ARBA" id="ARBA00004141"/>
    </source>
</evidence>
<feature type="non-terminal residue" evidence="7">
    <location>
        <position position="229"/>
    </location>
</feature>
<dbReference type="SUPFAM" id="SSF63712">
    <property type="entry name" value="Nicotinic receptor ligand binding domain-like"/>
    <property type="match status" value="1"/>
</dbReference>
<dbReference type="Proteomes" id="UP001328107">
    <property type="component" value="Unassembled WGS sequence"/>
</dbReference>
<reference evidence="8" key="1">
    <citation type="submission" date="2022-10" db="EMBL/GenBank/DDBJ databases">
        <title>Genome assembly of Pristionchus species.</title>
        <authorList>
            <person name="Yoshida K."/>
            <person name="Sommer R.J."/>
        </authorList>
    </citation>
    <scope>NUCLEOTIDE SEQUENCE [LARGE SCALE GENOMIC DNA]</scope>
    <source>
        <strain evidence="8">RS5460</strain>
    </source>
</reference>
<evidence type="ECO:0000256" key="4">
    <source>
        <dbReference type="ARBA" id="ARBA00023136"/>
    </source>
</evidence>
<dbReference type="Gene3D" id="1.20.58.390">
    <property type="entry name" value="Neurotransmitter-gated ion-channel transmembrane domain"/>
    <property type="match status" value="1"/>
</dbReference>
<evidence type="ECO:0000256" key="2">
    <source>
        <dbReference type="ARBA" id="ARBA00022692"/>
    </source>
</evidence>
<dbReference type="InterPro" id="IPR038050">
    <property type="entry name" value="Neuro_actylchol_rec"/>
</dbReference>
<name>A0AAN5DDF0_9BILA</name>
<evidence type="ECO:0000256" key="5">
    <source>
        <dbReference type="SAM" id="Phobius"/>
    </source>
</evidence>
<dbReference type="GO" id="GO:0004888">
    <property type="term" value="F:transmembrane signaling receptor activity"/>
    <property type="evidence" value="ECO:0007669"/>
    <property type="project" value="InterPro"/>
</dbReference>
<feature type="transmembrane region" description="Helical" evidence="5">
    <location>
        <begin position="127"/>
        <end position="148"/>
    </location>
</feature>
<accession>A0AAN5DDF0</accession>
<dbReference type="InterPro" id="IPR006202">
    <property type="entry name" value="Neur_chan_lig-bd"/>
</dbReference>
<proteinExistence type="predicted"/>
<sequence length="229" mass="25794">SESIWQPDISPCDAIKRETVEDEKTSMAKVYSNGTVTIDLNWAISYSADMVMSNFPFDSHNFRMCFELNQLTTEEASFQLSPFIDPAIKIFKVNNEWALVSLHQEAVEEQYGVTIYFECTIVRHPNFWVNLIIIPAYFLGVLVITGLFLGEREEEIEASINYGLAVMMSITVIIGILAEGLPKSSSLPTLGYFVLGQLIIVCVAVLFVVVRREVKNVVIVVVRSTQKKK</sequence>
<dbReference type="Pfam" id="PF02931">
    <property type="entry name" value="Neur_chan_LBD"/>
    <property type="match status" value="1"/>
</dbReference>
<feature type="transmembrane region" description="Helical" evidence="5">
    <location>
        <begin position="160"/>
        <end position="178"/>
    </location>
</feature>